<dbReference type="EMBL" id="HBUF01590116">
    <property type="protein sequence ID" value="CAG6773048.1"/>
    <property type="molecule type" value="Transcribed_RNA"/>
</dbReference>
<evidence type="ECO:0000256" key="3">
    <source>
        <dbReference type="ARBA" id="ARBA00022448"/>
    </source>
</evidence>
<comment type="similarity">
    <text evidence="2">Belongs to the sodium:neurotransmitter symporter (SNF) (TC 2.A.22) family.</text>
</comment>
<evidence type="ECO:0000256" key="4">
    <source>
        <dbReference type="ARBA" id="ARBA00022692"/>
    </source>
</evidence>
<dbReference type="SUPFAM" id="SSF161070">
    <property type="entry name" value="SNF-like"/>
    <property type="match status" value="1"/>
</dbReference>
<dbReference type="EMBL" id="HBUF01590117">
    <property type="protein sequence ID" value="CAG6773049.1"/>
    <property type="molecule type" value="Transcribed_RNA"/>
</dbReference>
<feature type="compositionally biased region" description="Polar residues" evidence="9">
    <location>
        <begin position="890"/>
        <end position="922"/>
    </location>
</feature>
<protein>
    <submittedName>
        <fullName evidence="11">Sodium-dependent neutral amino acid transporter B(0)AT2</fullName>
    </submittedName>
</protein>
<feature type="transmembrane region" description="Helical" evidence="10">
    <location>
        <begin position="447"/>
        <end position="473"/>
    </location>
</feature>
<feature type="transmembrane region" description="Helical" evidence="10">
    <location>
        <begin position="366"/>
        <end position="384"/>
    </location>
</feature>
<feature type="transmembrane region" description="Helical" evidence="10">
    <location>
        <begin position="335"/>
        <end position="354"/>
    </location>
</feature>
<feature type="compositionally biased region" description="Low complexity" evidence="9">
    <location>
        <begin position="119"/>
        <end position="139"/>
    </location>
</feature>
<dbReference type="GO" id="GO:0015179">
    <property type="term" value="F:L-amino acid transmembrane transporter activity"/>
    <property type="evidence" value="ECO:0007669"/>
    <property type="project" value="TreeGrafter"/>
</dbReference>
<evidence type="ECO:0000256" key="10">
    <source>
        <dbReference type="SAM" id="Phobius"/>
    </source>
</evidence>
<feature type="compositionally biased region" description="Low complexity" evidence="9">
    <location>
        <begin position="1050"/>
        <end position="1071"/>
    </location>
</feature>
<evidence type="ECO:0000256" key="6">
    <source>
        <dbReference type="ARBA" id="ARBA00022989"/>
    </source>
</evidence>
<feature type="compositionally biased region" description="Polar residues" evidence="9">
    <location>
        <begin position="990"/>
        <end position="1049"/>
    </location>
</feature>
<comment type="subcellular location">
    <subcellularLocation>
        <location evidence="1">Membrane</location>
        <topology evidence="1">Multi-pass membrane protein</topology>
    </subcellularLocation>
</comment>
<dbReference type="AlphaFoldDB" id="A0A8D8YXG6"/>
<keyword evidence="6 10" id="KW-1133">Transmembrane helix</keyword>
<reference evidence="11" key="1">
    <citation type="submission" date="2021-05" db="EMBL/GenBank/DDBJ databases">
        <authorList>
            <person name="Alioto T."/>
            <person name="Alioto T."/>
            <person name="Gomez Garrido J."/>
        </authorList>
    </citation>
    <scope>NUCLEOTIDE SEQUENCE</scope>
</reference>
<feature type="transmembrane region" description="Helical" evidence="10">
    <location>
        <begin position="194"/>
        <end position="216"/>
    </location>
</feature>
<evidence type="ECO:0000256" key="5">
    <source>
        <dbReference type="ARBA" id="ARBA00022847"/>
    </source>
</evidence>
<organism evidence="11">
    <name type="scientific">Cacopsylla melanoneura</name>
    <dbReference type="NCBI Taxonomy" id="428564"/>
    <lineage>
        <taxon>Eukaryota</taxon>
        <taxon>Metazoa</taxon>
        <taxon>Ecdysozoa</taxon>
        <taxon>Arthropoda</taxon>
        <taxon>Hexapoda</taxon>
        <taxon>Insecta</taxon>
        <taxon>Pterygota</taxon>
        <taxon>Neoptera</taxon>
        <taxon>Paraneoptera</taxon>
        <taxon>Hemiptera</taxon>
        <taxon>Sternorrhyncha</taxon>
        <taxon>Psylloidea</taxon>
        <taxon>Psyllidae</taxon>
        <taxon>Psyllinae</taxon>
        <taxon>Cacopsylla</taxon>
    </lineage>
</organism>
<feature type="transmembrane region" description="Helical" evidence="10">
    <location>
        <begin position="735"/>
        <end position="757"/>
    </location>
</feature>
<dbReference type="EMBL" id="HBUF01401567">
    <property type="protein sequence ID" value="CAG6737029.1"/>
    <property type="molecule type" value="Transcribed_RNA"/>
</dbReference>
<sequence length="1118" mass="124003">MTSNNSTTMTEQTDTMYTGRASMRRLMNISQDDERPLPSAPSEIDVSDLSILSTEPLFPCHITDRQVPLNTSTPRQYGRRQLTSRSGSIQDSSDVNATREANDTIAADNVPTPTPTVPAPTTNVNASATSNNTNNNNTNASRLREYELSQQNLEHPLGFWKNGMSSMLACLGTTIGLFNISRFAILSVQFGANFILQFMILSLLVGIPLFTFHVSLGQLLAKGCMQMWKISPVFRGIGISLLMSQLMIGVYSSIGITWMLVYFKDSFITKQDVYRWAVPIDLHRFRDSNLEDVFPHVPINLSFNIRETTADYFHGVVLQRYGSASNEKLEPTTNINYSLALNSAVVWIIVCICLRKGLKLYGKVIFLYTLFPIFGLFIFCAKLLRLTNPTEVISENIQDSDWTEFFLNTKSWTAAFSESFYTWGLLGAASMQIAAHNQYKHSLHKDVFVVVLLTFAVLILSGFLGNTCVQLLLSHGYQYVPSSFERTSSYQFLQTKTHALSPNLASTPVRWMRHSSLILGERTIKPGANLKHESGYQALRLATELVPATFAALGSSKISPFWSVLFYFSLILIGLAQQLAIWHCVVAGIGSIDRSRTHKLYYLLTVITCLIGFLMGLPLTTESGIYVVYFMDCTIGSGWWIVMLYFLEISALFMVRGRPYSGETVVATLFSQSNFFLQNWIAPLFAFDWNVILPVILLFLASSIFRNGGYRQMFNWQSVVGYEYWPLWNRQVGSMIQLIPLILVLLVAIVQTFRYMWSGPSDIFDRLQLLYRPNVQLDDGHDTISEASGDYSPGWSNAGARLPNTPVAEDSPPKYTPPPSYSTATGARLAKAFRQSFRRSVRRVRAALNLPETPSLPNSEETPPPEYSVTVESLSPSVLVDTEYQVQTVNTEQNRSSTPQNHSPENTNPQTISGNSTPQNSNSGNTSPQISSGSSSSQLASTHDSSQNTSTNSSPQNTHAISSPFNSASNSSLQNTSNSNQNSSTECSHENSTVVSLPQDSSNTSENSQNSASHSNPLNDAVQNSSTHLSRQNSFVSSSPQNSNRLSGISQSNSENASQNSYSSLRRSNSSHSRKSLRSGHNVGTSVECLVEDIAPIFQETVIHLTTEEEGEKKDTEV</sequence>
<feature type="transmembrane region" description="Helical" evidence="10">
    <location>
        <begin position="625"/>
        <end position="647"/>
    </location>
</feature>
<name>A0A8D8YXG6_9HEMI</name>
<dbReference type="InterPro" id="IPR000175">
    <property type="entry name" value="Na/ntran_symport"/>
</dbReference>
<dbReference type="EMBL" id="HBUF01067070">
    <property type="protein sequence ID" value="CAG6628044.1"/>
    <property type="molecule type" value="Transcribed_RNA"/>
</dbReference>
<dbReference type="GO" id="GO:0089718">
    <property type="term" value="P:amino acid import across plasma membrane"/>
    <property type="evidence" value="ECO:0007669"/>
    <property type="project" value="TreeGrafter"/>
</dbReference>
<dbReference type="EMBL" id="HBUF01067071">
    <property type="protein sequence ID" value="CAG6628047.1"/>
    <property type="molecule type" value="Transcribed_RNA"/>
</dbReference>
<dbReference type="Pfam" id="PF00209">
    <property type="entry name" value="SNF"/>
    <property type="match status" value="1"/>
</dbReference>
<dbReference type="PROSITE" id="PS50267">
    <property type="entry name" value="NA_NEUROTRAN_SYMP_3"/>
    <property type="match status" value="1"/>
</dbReference>
<evidence type="ECO:0000313" key="11">
    <source>
        <dbReference type="EMBL" id="CAG6737029.1"/>
    </source>
</evidence>
<keyword evidence="8" id="KW-0479">Metal-binding</keyword>
<feature type="region of interest" description="Disordered" evidence="9">
    <location>
        <begin position="851"/>
        <end position="872"/>
    </location>
</feature>
<feature type="region of interest" description="Disordered" evidence="9">
    <location>
        <begin position="890"/>
        <end position="1082"/>
    </location>
</feature>
<evidence type="ECO:0000256" key="9">
    <source>
        <dbReference type="SAM" id="MobiDB-lite"/>
    </source>
</evidence>
<evidence type="ECO:0000256" key="8">
    <source>
        <dbReference type="PIRSR" id="PIRSR600175-1"/>
    </source>
</evidence>
<dbReference type="GO" id="GO:0005283">
    <property type="term" value="F:amino acid:sodium symporter activity"/>
    <property type="evidence" value="ECO:0007669"/>
    <property type="project" value="TreeGrafter"/>
</dbReference>
<feature type="binding site" evidence="8">
    <location>
        <position position="179"/>
    </location>
    <ligand>
        <name>Na(+)</name>
        <dbReference type="ChEBI" id="CHEBI:29101"/>
        <label>1</label>
    </ligand>
</feature>
<dbReference type="EMBL" id="HBUF01067068">
    <property type="protein sequence ID" value="CAG6628038.1"/>
    <property type="molecule type" value="Transcribed_RNA"/>
</dbReference>
<keyword evidence="8" id="KW-0915">Sodium</keyword>
<dbReference type="EMBL" id="HBUF01067069">
    <property type="protein sequence ID" value="CAG6628041.1"/>
    <property type="molecule type" value="Transcribed_RNA"/>
</dbReference>
<accession>A0A8D8YXG6</accession>
<proteinExistence type="inferred from homology"/>
<feature type="transmembrane region" description="Helical" evidence="10">
    <location>
        <begin position="168"/>
        <end position="188"/>
    </location>
</feature>
<feature type="compositionally biased region" description="Low complexity" evidence="9">
    <location>
        <begin position="923"/>
        <end position="985"/>
    </location>
</feature>
<feature type="transmembrane region" description="Helical" evidence="10">
    <location>
        <begin position="237"/>
        <end position="263"/>
    </location>
</feature>
<dbReference type="GO" id="GO:0046872">
    <property type="term" value="F:metal ion binding"/>
    <property type="evidence" value="ECO:0007669"/>
    <property type="project" value="UniProtKB-KW"/>
</dbReference>
<dbReference type="InterPro" id="IPR037272">
    <property type="entry name" value="SNS_sf"/>
</dbReference>
<keyword evidence="5" id="KW-0769">Symport</keyword>
<feature type="region of interest" description="Disordered" evidence="9">
    <location>
        <begin position="795"/>
        <end position="824"/>
    </location>
</feature>
<dbReference type="GO" id="GO:0005886">
    <property type="term" value="C:plasma membrane"/>
    <property type="evidence" value="ECO:0007669"/>
    <property type="project" value="TreeGrafter"/>
</dbReference>
<evidence type="ECO:0000256" key="7">
    <source>
        <dbReference type="ARBA" id="ARBA00023136"/>
    </source>
</evidence>
<keyword evidence="3" id="KW-0813">Transport</keyword>
<dbReference type="EMBL" id="HBUF01250658">
    <property type="protein sequence ID" value="CAG6679982.1"/>
    <property type="molecule type" value="Transcribed_RNA"/>
</dbReference>
<feature type="region of interest" description="Disordered" evidence="9">
    <location>
        <begin position="64"/>
        <end position="139"/>
    </location>
</feature>
<feature type="transmembrane region" description="Helical" evidence="10">
    <location>
        <begin position="680"/>
        <end position="705"/>
    </location>
</feature>
<dbReference type="EMBL" id="HBUF01250657">
    <property type="protein sequence ID" value="CAG6679981.1"/>
    <property type="molecule type" value="Transcribed_RNA"/>
</dbReference>
<feature type="compositionally biased region" description="Polar residues" evidence="9">
    <location>
        <begin position="68"/>
        <end position="96"/>
    </location>
</feature>
<dbReference type="PANTHER" id="PTHR11616">
    <property type="entry name" value="SODIUM/CHLORIDE DEPENDENT TRANSPORTER"/>
    <property type="match status" value="1"/>
</dbReference>
<feature type="binding site" evidence="8">
    <location>
        <position position="172"/>
    </location>
    <ligand>
        <name>Na(+)</name>
        <dbReference type="ChEBI" id="CHEBI:29101"/>
        <label>1</label>
    </ligand>
</feature>
<feature type="transmembrane region" description="Helical" evidence="10">
    <location>
        <begin position="564"/>
        <end position="588"/>
    </location>
</feature>
<keyword evidence="7 10" id="KW-0472">Membrane</keyword>
<feature type="transmembrane region" description="Helical" evidence="10">
    <location>
        <begin position="600"/>
        <end position="619"/>
    </location>
</feature>
<feature type="transmembrane region" description="Helical" evidence="10">
    <location>
        <begin position="412"/>
        <end position="435"/>
    </location>
</feature>
<keyword evidence="4 10" id="KW-0812">Transmembrane</keyword>
<evidence type="ECO:0000256" key="2">
    <source>
        <dbReference type="ARBA" id="ARBA00006459"/>
    </source>
</evidence>
<dbReference type="PANTHER" id="PTHR11616:SF323">
    <property type="entry name" value="SODIUM-DEPENDENT TRANSPORTER BEDRAGGLED"/>
    <property type="match status" value="1"/>
</dbReference>
<dbReference type="EMBL" id="HBUF01067067">
    <property type="protein sequence ID" value="CAG6628035.1"/>
    <property type="molecule type" value="Transcribed_RNA"/>
</dbReference>
<evidence type="ECO:0000256" key="1">
    <source>
        <dbReference type="ARBA" id="ARBA00004141"/>
    </source>
</evidence>
<dbReference type="PRINTS" id="PR00176">
    <property type="entry name" value="NANEUSMPORT"/>
</dbReference>